<feature type="transmembrane region" description="Helical" evidence="2">
    <location>
        <begin position="56"/>
        <end position="76"/>
    </location>
</feature>
<keyword evidence="2" id="KW-1133">Transmembrane helix</keyword>
<reference evidence="3" key="3">
    <citation type="submission" date="2025-09" db="UniProtKB">
        <authorList>
            <consortium name="Ensembl"/>
        </authorList>
    </citation>
    <scope>IDENTIFICATION</scope>
</reference>
<feature type="region of interest" description="Disordered" evidence="1">
    <location>
        <begin position="11"/>
        <end position="35"/>
    </location>
</feature>
<reference evidence="3" key="2">
    <citation type="submission" date="2025-08" db="UniProtKB">
        <authorList>
            <consortium name="Ensembl"/>
        </authorList>
    </citation>
    <scope>IDENTIFICATION</scope>
</reference>
<dbReference type="GeneTree" id="ENSGT00860000136202"/>
<proteinExistence type="predicted"/>
<name>A0A2I3N4E2_PAPAN</name>
<evidence type="ECO:0000313" key="4">
    <source>
        <dbReference type="Proteomes" id="UP000028761"/>
    </source>
</evidence>
<reference evidence="3 4" key="1">
    <citation type="submission" date="2012-03" db="EMBL/GenBank/DDBJ databases">
        <title>Whole Genome Assembly of Papio anubis.</title>
        <authorList>
            <person name="Liu Y.L."/>
            <person name="Abraham K.A."/>
            <person name="Akbar H.A."/>
            <person name="Ali S.A."/>
            <person name="Anosike U.A."/>
            <person name="Aqrawi P.A."/>
            <person name="Arias F.A."/>
            <person name="Attaway T.A."/>
            <person name="Awwad R.A."/>
            <person name="Babu C.B."/>
            <person name="Bandaranaike D.B."/>
            <person name="Battles P.B."/>
            <person name="Bell A.B."/>
            <person name="Beltran B.B."/>
            <person name="Berhane-Mersha D.B."/>
            <person name="Bess C.B."/>
            <person name="Bickham C.B."/>
            <person name="Bolden T.B."/>
            <person name="Carter K.C."/>
            <person name="Chau D.C."/>
            <person name="Chavez A.C."/>
            <person name="Clerc-Blankenburg K.C."/>
            <person name="Coyle M.C."/>
            <person name="Dao M.D."/>
            <person name="Davila M.L.D."/>
            <person name="Davy-Carroll L.D."/>
            <person name="Denson S.D."/>
            <person name="Dinh H.D."/>
            <person name="Fernandez S.F."/>
            <person name="Fernando P.F."/>
            <person name="Forbes L.F."/>
            <person name="Francis C.F."/>
            <person name="Francisco L.F."/>
            <person name="Fu Q.F."/>
            <person name="Garcia-Iii R.G."/>
            <person name="Garrett T.G."/>
            <person name="Gross S.G."/>
            <person name="Gubbala S.G."/>
            <person name="Hirani K.H."/>
            <person name="Hogues M.H."/>
            <person name="Hollins B.H."/>
            <person name="Jackson L.J."/>
            <person name="Javaid M.J."/>
            <person name="Jhangiani S.J."/>
            <person name="Johnson A.J."/>
            <person name="Johnson B.J."/>
            <person name="Jones J.J."/>
            <person name="Joshi V.J."/>
            <person name="Kalu J.K."/>
            <person name="Khan N.K."/>
            <person name="Korchina V.K."/>
            <person name="Kovar C.K."/>
            <person name="Lago L.L."/>
            <person name="Lara F.L."/>
            <person name="Le T.-K.L."/>
            <person name="Lee S.L."/>
            <person name="Legall-Iii F.L."/>
            <person name="Lemon S.L."/>
            <person name="Liu J.L."/>
            <person name="Liu Y.-S.L."/>
            <person name="Liyanage D.L."/>
            <person name="Lopez J.L."/>
            <person name="Lorensuhewa L.L."/>
            <person name="Mata R.M."/>
            <person name="Mathew T.M."/>
            <person name="Mercado C.M."/>
            <person name="Mercado I.M."/>
            <person name="Morales K.M."/>
            <person name="Morgan M.M."/>
            <person name="Munidasa M.M."/>
            <person name="Ngo D.N."/>
            <person name="Nguyen L.N."/>
            <person name="Nguyen T.N."/>
            <person name="Nguyen N.N."/>
            <person name="Obregon M.O."/>
            <person name="Okwuonu G.O."/>
            <person name="Ongeri F.O."/>
            <person name="Onwere C.O."/>
            <person name="Osifeso I.O."/>
            <person name="Parra A.P."/>
            <person name="Patil S.P."/>
            <person name="Perez A.P."/>
            <person name="Perez Y.P."/>
            <person name="Pham C.P."/>
            <person name="Pu L.-L.P."/>
            <person name="Puazo M.P."/>
            <person name="Quiroz J.Q."/>
            <person name="Rouhana J.R."/>
            <person name="Ruiz M.R."/>
            <person name="Ruiz S.-J.R."/>
            <person name="Saada N.S."/>
            <person name="Santibanez J.S."/>
            <person name="Scheel M.S."/>
            <person name="Schneider B.S."/>
            <person name="Simmons D.S."/>
            <person name="Sisson I.S."/>
            <person name="Tang L.-Y.T."/>
            <person name="Thornton R.T."/>
            <person name="Tisius J.T."/>
            <person name="Toledanes G.T."/>
            <person name="Trejos Z.T."/>
            <person name="Usmani K.U."/>
            <person name="Varghese R.V."/>
            <person name="Vattathil S.V."/>
            <person name="Vee V.V."/>
            <person name="Walker D.W."/>
            <person name="Weissenberger G.W."/>
            <person name="White C.W."/>
            <person name="Williams A.W."/>
            <person name="Woodworth J.W."/>
            <person name="Wright R.W."/>
            <person name="Zhu Y.Z."/>
            <person name="Han Y.H."/>
            <person name="Newsham I.N."/>
            <person name="Nazareth L.N."/>
            <person name="Worley K.W."/>
            <person name="Muzny D.M."/>
            <person name="Rogers J.R."/>
            <person name="Gibbs R.G."/>
        </authorList>
    </citation>
    <scope>NUCLEOTIDE SEQUENCE [LARGE SCALE GENOMIC DNA]</scope>
</reference>
<dbReference type="Ensembl" id="ENSPANT00000054614.2">
    <property type="protein sequence ID" value="ENSPANP00000042736.2"/>
    <property type="gene ID" value="ENSPANG00000031829.2"/>
</dbReference>
<dbReference type="Proteomes" id="UP000028761">
    <property type="component" value="Chromosome 14"/>
</dbReference>
<keyword evidence="2" id="KW-0812">Transmembrane</keyword>
<keyword evidence="4" id="KW-1185">Reference proteome</keyword>
<evidence type="ECO:0000313" key="3">
    <source>
        <dbReference type="Ensembl" id="ENSPANP00000042736.2"/>
    </source>
</evidence>
<evidence type="ECO:0000256" key="1">
    <source>
        <dbReference type="SAM" id="MobiDB-lite"/>
    </source>
</evidence>
<organism evidence="3 4">
    <name type="scientific">Papio anubis</name>
    <name type="common">Olive baboon</name>
    <dbReference type="NCBI Taxonomy" id="9555"/>
    <lineage>
        <taxon>Eukaryota</taxon>
        <taxon>Metazoa</taxon>
        <taxon>Chordata</taxon>
        <taxon>Craniata</taxon>
        <taxon>Vertebrata</taxon>
        <taxon>Euteleostomi</taxon>
        <taxon>Mammalia</taxon>
        <taxon>Eutheria</taxon>
        <taxon>Euarchontoglires</taxon>
        <taxon>Primates</taxon>
        <taxon>Haplorrhini</taxon>
        <taxon>Catarrhini</taxon>
        <taxon>Cercopithecidae</taxon>
        <taxon>Cercopithecinae</taxon>
        <taxon>Papio</taxon>
    </lineage>
</organism>
<protein>
    <submittedName>
        <fullName evidence="3">Uncharacterized protein</fullName>
    </submittedName>
</protein>
<keyword evidence="2" id="KW-0472">Membrane</keyword>
<dbReference type="Bgee" id="ENSPANG00000031829">
    <property type="expression patterns" value="Expressed in adult mammalian kidney and 27 other cell types or tissues"/>
</dbReference>
<dbReference type="AlphaFoldDB" id="A0A2I3N4E2"/>
<accession>A0A2I3N4E2</accession>
<sequence length="116" mass="13798">MGQPGRCLRRCPAHRRHHPAHRRHRDRLRPGGRLQQRPRLHFQTQPLHLTGQRQGWLSGWYTLLYLFFLLLLLLFLSSPAAAVHTHHFIWLAAVQKTLPEFRKIFFKDLRTIPLTS</sequence>
<evidence type="ECO:0000256" key="2">
    <source>
        <dbReference type="SAM" id="Phobius"/>
    </source>
</evidence>
<dbReference type="OMA" id="GWYTLLY"/>
<feature type="compositionally biased region" description="Basic residues" evidence="1">
    <location>
        <begin position="11"/>
        <end position="27"/>
    </location>
</feature>